<keyword evidence="2" id="KW-1185">Reference proteome</keyword>
<accession>A0ACB9DYK4</accession>
<sequence>MILAEGFSITDCVAKLTLNGRWRWPVEWLNSYPEPGQVPDISMSIEVSDIIKWRTRIDQDIFAKMRLKLLTLDLVNGNFNNTLCIIWNLPIQSKDEARAKIV</sequence>
<dbReference type="EMBL" id="CM042012">
    <property type="protein sequence ID" value="KAI3751535.1"/>
    <property type="molecule type" value="Genomic_DNA"/>
</dbReference>
<protein>
    <submittedName>
        <fullName evidence="1">Uncharacterized protein</fullName>
    </submittedName>
</protein>
<name>A0ACB9DYK4_CICIN</name>
<organism evidence="1 2">
    <name type="scientific">Cichorium intybus</name>
    <name type="common">Chicory</name>
    <dbReference type="NCBI Taxonomy" id="13427"/>
    <lineage>
        <taxon>Eukaryota</taxon>
        <taxon>Viridiplantae</taxon>
        <taxon>Streptophyta</taxon>
        <taxon>Embryophyta</taxon>
        <taxon>Tracheophyta</taxon>
        <taxon>Spermatophyta</taxon>
        <taxon>Magnoliopsida</taxon>
        <taxon>eudicotyledons</taxon>
        <taxon>Gunneridae</taxon>
        <taxon>Pentapetalae</taxon>
        <taxon>asterids</taxon>
        <taxon>campanulids</taxon>
        <taxon>Asterales</taxon>
        <taxon>Asteraceae</taxon>
        <taxon>Cichorioideae</taxon>
        <taxon>Cichorieae</taxon>
        <taxon>Cichoriinae</taxon>
        <taxon>Cichorium</taxon>
    </lineage>
</organism>
<evidence type="ECO:0000313" key="1">
    <source>
        <dbReference type="EMBL" id="KAI3751535.1"/>
    </source>
</evidence>
<dbReference type="Proteomes" id="UP001055811">
    <property type="component" value="Linkage Group LG04"/>
</dbReference>
<gene>
    <name evidence="1" type="ORF">L2E82_22623</name>
</gene>
<comment type="caution">
    <text evidence="1">The sequence shown here is derived from an EMBL/GenBank/DDBJ whole genome shotgun (WGS) entry which is preliminary data.</text>
</comment>
<evidence type="ECO:0000313" key="2">
    <source>
        <dbReference type="Proteomes" id="UP001055811"/>
    </source>
</evidence>
<reference evidence="2" key="1">
    <citation type="journal article" date="2022" name="Mol. Ecol. Resour.">
        <title>The genomes of chicory, endive, great burdock and yacon provide insights into Asteraceae palaeo-polyploidization history and plant inulin production.</title>
        <authorList>
            <person name="Fan W."/>
            <person name="Wang S."/>
            <person name="Wang H."/>
            <person name="Wang A."/>
            <person name="Jiang F."/>
            <person name="Liu H."/>
            <person name="Zhao H."/>
            <person name="Xu D."/>
            <person name="Zhang Y."/>
        </authorList>
    </citation>
    <scope>NUCLEOTIDE SEQUENCE [LARGE SCALE GENOMIC DNA]</scope>
    <source>
        <strain evidence="2">cv. Punajuju</strain>
    </source>
</reference>
<reference evidence="1 2" key="2">
    <citation type="journal article" date="2022" name="Mol. Ecol. Resour.">
        <title>The genomes of chicory, endive, great burdock and yacon provide insights into Asteraceae paleo-polyploidization history and plant inulin production.</title>
        <authorList>
            <person name="Fan W."/>
            <person name="Wang S."/>
            <person name="Wang H."/>
            <person name="Wang A."/>
            <person name="Jiang F."/>
            <person name="Liu H."/>
            <person name="Zhao H."/>
            <person name="Xu D."/>
            <person name="Zhang Y."/>
        </authorList>
    </citation>
    <scope>NUCLEOTIDE SEQUENCE [LARGE SCALE GENOMIC DNA]</scope>
    <source>
        <strain evidence="2">cv. Punajuju</strain>
        <tissue evidence="1">Leaves</tissue>
    </source>
</reference>
<proteinExistence type="predicted"/>